<evidence type="ECO:0000313" key="3">
    <source>
        <dbReference type="EMBL" id="ATG72945.1"/>
    </source>
</evidence>
<dbReference type="Proteomes" id="UP000217763">
    <property type="component" value="Chromosome"/>
</dbReference>
<dbReference type="GO" id="GO:0003824">
    <property type="term" value="F:catalytic activity"/>
    <property type="evidence" value="ECO:0007669"/>
    <property type="project" value="InterPro"/>
</dbReference>
<keyword evidence="4" id="KW-1185">Reference proteome</keyword>
<dbReference type="InterPro" id="IPR023631">
    <property type="entry name" value="Amidase_dom"/>
</dbReference>
<feature type="domain" description="Amidase" evidence="2">
    <location>
        <begin position="32"/>
        <end position="448"/>
    </location>
</feature>
<dbReference type="PANTHER" id="PTHR11895:SF7">
    <property type="entry name" value="GLUTAMYL-TRNA(GLN) AMIDOTRANSFERASE SUBUNIT A, MITOCHONDRIAL"/>
    <property type="match status" value="1"/>
</dbReference>
<sequence>MAAQHDVTQSWRLGALELAAAYAAGTLAPLAVVKALGARIARLNPTLNALITINPAAREDAAAATARWAEGTPLSPLDGVPLTVKDHLNVEGLATTWGNRALAGRIAEEDELAVARCRAAGLVILGKTNVPEFTLEGYTDNALFGVTRNPWNPALTPGGSSGGAVAAVAAGLCPLALGTDGGGSIRRPASHTGLVGLKPSIGAVARAGSLPQVMLDFEVVGPLARTAADAEALYRVIAGPDRRDQGSLWARPAAKVGPLRILYVPRFGEQPLDPEIAESVERAVAVLEGLGHRVIRGALPFGLASVDRFWPMMGAAAVAAIFAALPQAEPVAAERFRALAAQGRQLPAADYLGGWEGIRRFRERVSRAFEAVDIIITPSAAALPWPATEPYPPEIAGQAVGPRGHAIYTGWVNACGHPAINLPAPPSAGGLPIGFQLVGAFGQDAQLLQLAADYERANGRGWRWPALAEQTTTG</sequence>
<dbReference type="Pfam" id="PF01425">
    <property type="entry name" value="Amidase"/>
    <property type="match status" value="1"/>
</dbReference>
<evidence type="ECO:0000313" key="4">
    <source>
        <dbReference type="Proteomes" id="UP000217763"/>
    </source>
</evidence>
<comment type="similarity">
    <text evidence="1">Belongs to the amidase family.</text>
</comment>
<dbReference type="InterPro" id="IPR000120">
    <property type="entry name" value="Amidase"/>
</dbReference>
<dbReference type="SUPFAM" id="SSF75304">
    <property type="entry name" value="Amidase signature (AS) enzymes"/>
    <property type="match status" value="1"/>
</dbReference>
<evidence type="ECO:0000259" key="2">
    <source>
        <dbReference type="Pfam" id="PF01425"/>
    </source>
</evidence>
<organism evidence="3 4">
    <name type="scientific">Zobellella denitrificans</name>
    <dbReference type="NCBI Taxonomy" id="347534"/>
    <lineage>
        <taxon>Bacteria</taxon>
        <taxon>Pseudomonadati</taxon>
        <taxon>Pseudomonadota</taxon>
        <taxon>Gammaproteobacteria</taxon>
        <taxon>Aeromonadales</taxon>
        <taxon>Aeromonadaceae</taxon>
        <taxon>Zobellella</taxon>
    </lineage>
</organism>
<reference evidence="4" key="1">
    <citation type="submission" date="2015-09" db="EMBL/GenBank/DDBJ databases">
        <authorList>
            <person name="Shao Z."/>
            <person name="Wang L."/>
        </authorList>
    </citation>
    <scope>NUCLEOTIDE SEQUENCE [LARGE SCALE GENOMIC DNA]</scope>
    <source>
        <strain evidence="4">F13-1</strain>
    </source>
</reference>
<accession>A0A291HLC6</accession>
<name>A0A291HLC6_9GAMM</name>
<dbReference type="EMBL" id="CP012621">
    <property type="protein sequence ID" value="ATG72945.1"/>
    <property type="molecule type" value="Genomic_DNA"/>
</dbReference>
<dbReference type="RefSeq" id="WP_096778500.1">
    <property type="nucleotide sequence ID" value="NZ_CP012621.1"/>
</dbReference>
<gene>
    <name evidence="3" type="ORF">AN401_02955</name>
</gene>
<protein>
    <recommendedName>
        <fullName evidence="2">Amidase domain-containing protein</fullName>
    </recommendedName>
</protein>
<dbReference type="InterPro" id="IPR036928">
    <property type="entry name" value="AS_sf"/>
</dbReference>
<dbReference type="PANTHER" id="PTHR11895">
    <property type="entry name" value="TRANSAMIDASE"/>
    <property type="match status" value="1"/>
</dbReference>
<proteinExistence type="inferred from homology"/>
<dbReference type="KEGG" id="zdf:AN401_02955"/>
<dbReference type="AlphaFoldDB" id="A0A291HLC6"/>
<dbReference type="Gene3D" id="3.90.1300.10">
    <property type="entry name" value="Amidase signature (AS) domain"/>
    <property type="match status" value="1"/>
</dbReference>
<evidence type="ECO:0000256" key="1">
    <source>
        <dbReference type="ARBA" id="ARBA00009199"/>
    </source>
</evidence>